<feature type="domain" description="Formyl transferase N-terminal" evidence="6">
    <location>
        <begin position="10"/>
        <end position="185"/>
    </location>
</feature>
<dbReference type="InterPro" id="IPR005793">
    <property type="entry name" value="Formyl_trans_C"/>
</dbReference>
<dbReference type="SUPFAM" id="SSF53328">
    <property type="entry name" value="Formyltransferase"/>
    <property type="match status" value="1"/>
</dbReference>
<sequence>MPNFSIVPRILFWGTPEFAVPVLKRLLDEKYNVIGVVTNPDRAWGRSKTPGPSPVKICALRHNIPVLQPETLKDPGFVKALREHDPDCFIVVAYGKIIPDEILRIAKRGALNVHPALLPRWRGPSPIETAILQGENMTGVSLMELDQQMDHGPIIAREEVSIQKDETALALSAKLSLVGARMLVRFLPDYLSGKAKPHPQNDAEATFSKILTKEDGHLLWDRPATMLERQIRAFIRWPESYCFWQRGENSIRLKIEKAEVLPKTQETKPLGTVYETKLSPLTVETIDGALGVLALTPEAKSSMSAAEFIRGHPEIIGAELV</sequence>
<dbReference type="GO" id="GO:0005829">
    <property type="term" value="C:cytosol"/>
    <property type="evidence" value="ECO:0007669"/>
    <property type="project" value="TreeGrafter"/>
</dbReference>
<proteinExistence type="inferred from homology"/>
<dbReference type="InterPro" id="IPR002376">
    <property type="entry name" value="Formyl_transf_N"/>
</dbReference>
<evidence type="ECO:0000259" key="7">
    <source>
        <dbReference type="Pfam" id="PF02911"/>
    </source>
</evidence>
<dbReference type="SUPFAM" id="SSF50486">
    <property type="entry name" value="FMT C-terminal domain-like"/>
    <property type="match status" value="1"/>
</dbReference>
<comment type="caution">
    <text evidence="8">The sequence shown here is derived from an EMBL/GenBank/DDBJ whole genome shotgun (WGS) entry which is preliminary data.</text>
</comment>
<evidence type="ECO:0000256" key="5">
    <source>
        <dbReference type="HAMAP-Rule" id="MF_00182"/>
    </source>
</evidence>
<evidence type="ECO:0000256" key="3">
    <source>
        <dbReference type="ARBA" id="ARBA00022679"/>
    </source>
</evidence>
<dbReference type="Pfam" id="PF02911">
    <property type="entry name" value="Formyl_trans_C"/>
    <property type="match status" value="1"/>
</dbReference>
<evidence type="ECO:0000313" key="8">
    <source>
        <dbReference type="EMBL" id="MBI3627801.1"/>
    </source>
</evidence>
<dbReference type="EMBL" id="JACQCQ010000013">
    <property type="protein sequence ID" value="MBI3627801.1"/>
    <property type="molecule type" value="Genomic_DNA"/>
</dbReference>
<dbReference type="EC" id="2.1.2.9" evidence="2 5"/>
<protein>
    <recommendedName>
        <fullName evidence="2 5">Methionyl-tRNA formyltransferase</fullName>
        <ecNumber evidence="2 5">2.1.2.9</ecNumber>
    </recommendedName>
</protein>
<dbReference type="HAMAP" id="MF_00182">
    <property type="entry name" value="Formyl_trans"/>
    <property type="match status" value="1"/>
</dbReference>
<dbReference type="InterPro" id="IPR044135">
    <property type="entry name" value="Met-tRNA-FMT_C"/>
</dbReference>
<dbReference type="GO" id="GO:0004479">
    <property type="term" value="F:methionyl-tRNA formyltransferase activity"/>
    <property type="evidence" value="ECO:0007669"/>
    <property type="project" value="UniProtKB-UniRule"/>
</dbReference>
<dbReference type="PANTHER" id="PTHR11138">
    <property type="entry name" value="METHIONYL-TRNA FORMYLTRANSFERASE"/>
    <property type="match status" value="1"/>
</dbReference>
<dbReference type="Gene3D" id="3.40.50.12230">
    <property type="match status" value="1"/>
</dbReference>
<reference evidence="8" key="1">
    <citation type="submission" date="2020-07" db="EMBL/GenBank/DDBJ databases">
        <title>Huge and variable diversity of episymbiotic CPR bacteria and DPANN archaea in groundwater ecosystems.</title>
        <authorList>
            <person name="He C.Y."/>
            <person name="Keren R."/>
            <person name="Whittaker M."/>
            <person name="Farag I.F."/>
            <person name="Doudna J."/>
            <person name="Cate J.H.D."/>
            <person name="Banfield J.F."/>
        </authorList>
    </citation>
    <scope>NUCLEOTIDE SEQUENCE</scope>
    <source>
        <strain evidence="8">NC_groundwater_972_Pr1_S-0.2um_49_27</strain>
    </source>
</reference>
<comment type="catalytic activity">
    <reaction evidence="5">
        <text>L-methionyl-tRNA(fMet) + (6R)-10-formyltetrahydrofolate = N-formyl-L-methionyl-tRNA(fMet) + (6S)-5,6,7,8-tetrahydrofolate + H(+)</text>
        <dbReference type="Rhea" id="RHEA:24380"/>
        <dbReference type="Rhea" id="RHEA-COMP:9952"/>
        <dbReference type="Rhea" id="RHEA-COMP:9953"/>
        <dbReference type="ChEBI" id="CHEBI:15378"/>
        <dbReference type="ChEBI" id="CHEBI:57453"/>
        <dbReference type="ChEBI" id="CHEBI:78530"/>
        <dbReference type="ChEBI" id="CHEBI:78844"/>
        <dbReference type="ChEBI" id="CHEBI:195366"/>
        <dbReference type="EC" id="2.1.2.9"/>
    </reaction>
</comment>
<dbReference type="CDD" id="cd08704">
    <property type="entry name" value="Met_tRNA_FMT_C"/>
    <property type="match status" value="1"/>
</dbReference>
<comment type="similarity">
    <text evidence="1 5">Belongs to the Fmt family.</text>
</comment>
<evidence type="ECO:0000256" key="2">
    <source>
        <dbReference type="ARBA" id="ARBA00012261"/>
    </source>
</evidence>
<dbReference type="InterPro" id="IPR041711">
    <property type="entry name" value="Met-tRNA-FMT_N"/>
</dbReference>
<name>A0A9D6LRN4_9BACT</name>
<dbReference type="AlphaFoldDB" id="A0A9D6LRN4"/>
<comment type="caution">
    <text evidence="5">Lacks conserved residue(s) required for the propagation of feature annotation.</text>
</comment>
<dbReference type="Pfam" id="PF00551">
    <property type="entry name" value="Formyl_trans_N"/>
    <property type="match status" value="1"/>
</dbReference>
<dbReference type="Proteomes" id="UP000808388">
    <property type="component" value="Unassembled WGS sequence"/>
</dbReference>
<comment type="function">
    <text evidence="5">Attaches a formyl group to the free amino group of methionyl-tRNA(fMet). The formyl group appears to play a dual role in the initiator identity of N-formylmethionyl-tRNA by promoting its recognition by IF2 and preventing the misappropriation of this tRNA by the elongation apparatus.</text>
</comment>
<accession>A0A9D6LRN4</accession>
<dbReference type="InterPro" id="IPR036477">
    <property type="entry name" value="Formyl_transf_N_sf"/>
</dbReference>
<dbReference type="InterPro" id="IPR005794">
    <property type="entry name" value="Fmt"/>
</dbReference>
<keyword evidence="4 5" id="KW-0648">Protein biosynthesis</keyword>
<dbReference type="CDD" id="cd08646">
    <property type="entry name" value="FMT_core_Met-tRNA-FMT_N"/>
    <property type="match status" value="1"/>
</dbReference>
<feature type="domain" description="Formyl transferase C-terminal" evidence="7">
    <location>
        <begin position="211"/>
        <end position="312"/>
    </location>
</feature>
<evidence type="ECO:0000259" key="6">
    <source>
        <dbReference type="Pfam" id="PF00551"/>
    </source>
</evidence>
<dbReference type="InterPro" id="IPR011034">
    <property type="entry name" value="Formyl_transferase-like_C_sf"/>
</dbReference>
<evidence type="ECO:0000313" key="9">
    <source>
        <dbReference type="Proteomes" id="UP000808388"/>
    </source>
</evidence>
<keyword evidence="3 5" id="KW-0808">Transferase</keyword>
<gene>
    <name evidence="5" type="primary">fmt</name>
    <name evidence="8" type="ORF">HY220_03630</name>
</gene>
<dbReference type="NCBIfam" id="TIGR00460">
    <property type="entry name" value="fmt"/>
    <property type="match status" value="1"/>
</dbReference>
<evidence type="ECO:0000256" key="4">
    <source>
        <dbReference type="ARBA" id="ARBA00022917"/>
    </source>
</evidence>
<evidence type="ECO:0000256" key="1">
    <source>
        <dbReference type="ARBA" id="ARBA00010699"/>
    </source>
</evidence>
<organism evidence="8 9">
    <name type="scientific">Candidatus Sungiibacteriota bacterium</name>
    <dbReference type="NCBI Taxonomy" id="2750080"/>
    <lineage>
        <taxon>Bacteria</taxon>
        <taxon>Candidatus Sungiibacteriota</taxon>
    </lineage>
</organism>
<dbReference type="PANTHER" id="PTHR11138:SF5">
    <property type="entry name" value="METHIONYL-TRNA FORMYLTRANSFERASE, MITOCHONDRIAL"/>
    <property type="match status" value="1"/>
</dbReference>